<dbReference type="RefSeq" id="WP_108137889.1">
    <property type="nucleotide sequence ID" value="NZ_QAXS01000002.1"/>
</dbReference>
<protein>
    <submittedName>
        <fullName evidence="3">Zinc protease</fullName>
    </submittedName>
</protein>
<dbReference type="Pfam" id="PF05193">
    <property type="entry name" value="Peptidase_M16_C"/>
    <property type="match status" value="1"/>
</dbReference>
<dbReference type="PANTHER" id="PTHR11851:SF224">
    <property type="entry name" value="PROCESSING PROTEASE"/>
    <property type="match status" value="1"/>
</dbReference>
<name>A0A2T5RRG7_9FIRM</name>
<dbReference type="Gene3D" id="3.30.830.10">
    <property type="entry name" value="Metalloenzyme, LuxS/M16 peptidase-like"/>
    <property type="match status" value="2"/>
</dbReference>
<evidence type="ECO:0000313" key="3">
    <source>
        <dbReference type="EMBL" id="PTW02707.1"/>
    </source>
</evidence>
<dbReference type="GO" id="GO:0006508">
    <property type="term" value="P:proteolysis"/>
    <property type="evidence" value="ECO:0007669"/>
    <property type="project" value="UniProtKB-KW"/>
</dbReference>
<evidence type="ECO:0000313" key="4">
    <source>
        <dbReference type="Proteomes" id="UP000244089"/>
    </source>
</evidence>
<dbReference type="PANTHER" id="PTHR11851">
    <property type="entry name" value="METALLOPROTEASE"/>
    <property type="match status" value="1"/>
</dbReference>
<comment type="caution">
    <text evidence="3">The sequence shown here is derived from an EMBL/GenBank/DDBJ whole genome shotgun (WGS) entry which is preliminary data.</text>
</comment>
<feature type="domain" description="Peptidase M16 N-terminal" evidence="1">
    <location>
        <begin position="68"/>
        <end position="203"/>
    </location>
</feature>
<dbReference type="EMBL" id="QAXS01000002">
    <property type="protein sequence ID" value="PTW02707.1"/>
    <property type="molecule type" value="Genomic_DNA"/>
</dbReference>
<dbReference type="Proteomes" id="UP000244089">
    <property type="component" value="Unassembled WGS sequence"/>
</dbReference>
<gene>
    <name evidence="3" type="ORF">C8C76_10226</name>
</gene>
<dbReference type="SUPFAM" id="SSF63411">
    <property type="entry name" value="LuxS/MPP-like metallohydrolase"/>
    <property type="match status" value="2"/>
</dbReference>
<proteinExistence type="predicted"/>
<keyword evidence="3" id="KW-0645">Protease</keyword>
<evidence type="ECO:0000259" key="2">
    <source>
        <dbReference type="Pfam" id="PF05193"/>
    </source>
</evidence>
<dbReference type="Pfam" id="PF00675">
    <property type="entry name" value="Peptidase_M16"/>
    <property type="match status" value="1"/>
</dbReference>
<evidence type="ECO:0000259" key="1">
    <source>
        <dbReference type="Pfam" id="PF00675"/>
    </source>
</evidence>
<dbReference type="InterPro" id="IPR050361">
    <property type="entry name" value="MPP/UQCRC_Complex"/>
</dbReference>
<dbReference type="InterPro" id="IPR011765">
    <property type="entry name" value="Pept_M16_N"/>
</dbReference>
<dbReference type="InterPro" id="IPR007863">
    <property type="entry name" value="Peptidase_M16_C"/>
</dbReference>
<dbReference type="OrthoDB" id="9811314at2"/>
<keyword evidence="3" id="KW-0378">Hydrolase</keyword>
<dbReference type="AlphaFoldDB" id="A0A2T5RRG7"/>
<dbReference type="GO" id="GO:0008233">
    <property type="term" value="F:peptidase activity"/>
    <property type="evidence" value="ECO:0007669"/>
    <property type="project" value="UniProtKB-KW"/>
</dbReference>
<dbReference type="GO" id="GO:0046872">
    <property type="term" value="F:metal ion binding"/>
    <property type="evidence" value="ECO:0007669"/>
    <property type="project" value="InterPro"/>
</dbReference>
<feature type="domain" description="Peptidase M16 C-terminal" evidence="2">
    <location>
        <begin position="220"/>
        <end position="392"/>
    </location>
</feature>
<dbReference type="InterPro" id="IPR011249">
    <property type="entry name" value="Metalloenz_LuxS/M16"/>
</dbReference>
<organism evidence="3 4">
    <name type="scientific">Halanaerobium saccharolyticum</name>
    <dbReference type="NCBI Taxonomy" id="43595"/>
    <lineage>
        <taxon>Bacteria</taxon>
        <taxon>Bacillati</taxon>
        <taxon>Bacillota</taxon>
        <taxon>Clostridia</taxon>
        <taxon>Halanaerobiales</taxon>
        <taxon>Halanaerobiaceae</taxon>
        <taxon>Halanaerobium</taxon>
    </lineage>
</organism>
<sequence>MTKIKNILFYSLIMILVFSFNLSAGTDQFSPDFFRELAEVVNEKPEIEVPDYQLMELENGMRFYLLEDKSLPIVEVRGYINGGKINESRNNAGITSLMTELMLKASENYSESEFSLFKEINALSLNLGAGSDRISISGNSLNTETEELLSLLAEVLIRPEFAGSHFARTVAEYQQLYRQQFYNDSALLNMHFFKNLYGEHPYGYNYNYNLILEFLNQVDSKMVEDFYSKIVQPERISIAISGDFEMEALKTRLKRNFASWENASEKPAESYVSVNPKIHQKIIVVDKADATQANMRLGYNFYTSSYPKRIPFLMANRIFGSGGFNSRLMENLRSEKGYVYGTNAQVRYNDYGGAYFINLSLDPEKALAGMEAVKEEMLKLKTAKDPFQEKELFENINLYNAVFPKAYQHQIDVLEEIVYQLEFENGSKNYLNNFIKQYNGLEAAEVQQIFAEELYPEILFTVIVGPKEKILPQFKEAGLEVEVIENPVLN</sequence>
<reference evidence="3 4" key="1">
    <citation type="submission" date="2018-04" db="EMBL/GenBank/DDBJ databases">
        <title>Subsurface microbial communities from deep shales in Ohio and West Virginia, USA.</title>
        <authorList>
            <person name="Wrighton K."/>
        </authorList>
    </citation>
    <scope>NUCLEOTIDE SEQUENCE [LARGE SCALE GENOMIC DNA]</scope>
    <source>
        <strain evidence="3 4">WC1</strain>
    </source>
</reference>
<accession>A0A2T5RRG7</accession>